<dbReference type="RefSeq" id="WP_110887754.1">
    <property type="nucleotide sequence ID" value="NZ_QJSX01000013.1"/>
</dbReference>
<feature type="domain" description="HTH cro/C1-type" evidence="2">
    <location>
        <begin position="25"/>
        <end position="79"/>
    </location>
</feature>
<dbReference type="PANTHER" id="PTHR46797:SF1">
    <property type="entry name" value="METHYLPHOSPHONATE SYNTHASE"/>
    <property type="match status" value="1"/>
</dbReference>
<dbReference type="PANTHER" id="PTHR46797">
    <property type="entry name" value="HTH-TYPE TRANSCRIPTIONAL REGULATOR"/>
    <property type="match status" value="1"/>
</dbReference>
<dbReference type="Pfam" id="PF01381">
    <property type="entry name" value="HTH_3"/>
    <property type="match status" value="1"/>
</dbReference>
<dbReference type="GO" id="GO:0005829">
    <property type="term" value="C:cytosol"/>
    <property type="evidence" value="ECO:0007669"/>
    <property type="project" value="TreeGrafter"/>
</dbReference>
<dbReference type="GO" id="GO:0003677">
    <property type="term" value="F:DNA binding"/>
    <property type="evidence" value="ECO:0007669"/>
    <property type="project" value="UniProtKB-KW"/>
</dbReference>
<name>A0A318S6E1_9DEIO</name>
<dbReference type="InterPro" id="IPR050807">
    <property type="entry name" value="TransReg_Diox_bact_type"/>
</dbReference>
<evidence type="ECO:0000259" key="2">
    <source>
        <dbReference type="PROSITE" id="PS50943"/>
    </source>
</evidence>
<dbReference type="Proteomes" id="UP000248326">
    <property type="component" value="Unassembled WGS sequence"/>
</dbReference>
<dbReference type="InterPro" id="IPR010982">
    <property type="entry name" value="Lambda_DNA-bd_dom_sf"/>
</dbReference>
<comment type="caution">
    <text evidence="3">The sequence shown here is derived from an EMBL/GenBank/DDBJ whole genome shotgun (WGS) entry which is preliminary data.</text>
</comment>
<dbReference type="SUPFAM" id="SSF47413">
    <property type="entry name" value="lambda repressor-like DNA-binding domains"/>
    <property type="match status" value="1"/>
</dbReference>
<dbReference type="EMBL" id="QJSX01000013">
    <property type="protein sequence ID" value="PYE51984.1"/>
    <property type="molecule type" value="Genomic_DNA"/>
</dbReference>
<dbReference type="PROSITE" id="PS50943">
    <property type="entry name" value="HTH_CROC1"/>
    <property type="match status" value="1"/>
</dbReference>
<proteinExistence type="predicted"/>
<sequence>MPSRGDTPSPSADDHAVMQHVGARILALRHALSLNQDEFAHRAGMHRSYVTQVENGRKDLRITTLQRVAVAFGLQLHELLDPSFVFDADELHAKRDDA</sequence>
<evidence type="ECO:0000313" key="3">
    <source>
        <dbReference type="EMBL" id="PYE51984.1"/>
    </source>
</evidence>
<keyword evidence="1" id="KW-0238">DNA-binding</keyword>
<evidence type="ECO:0000256" key="1">
    <source>
        <dbReference type="ARBA" id="ARBA00023125"/>
    </source>
</evidence>
<organism evidence="3 4">
    <name type="scientific">Deinococcus yavapaiensis KR-236</name>
    <dbReference type="NCBI Taxonomy" id="694435"/>
    <lineage>
        <taxon>Bacteria</taxon>
        <taxon>Thermotogati</taxon>
        <taxon>Deinococcota</taxon>
        <taxon>Deinococci</taxon>
        <taxon>Deinococcales</taxon>
        <taxon>Deinococcaceae</taxon>
        <taxon>Deinococcus</taxon>
    </lineage>
</organism>
<dbReference type="InterPro" id="IPR001387">
    <property type="entry name" value="Cro/C1-type_HTH"/>
</dbReference>
<evidence type="ECO:0000313" key="4">
    <source>
        <dbReference type="Proteomes" id="UP000248326"/>
    </source>
</evidence>
<dbReference type="SMART" id="SM00530">
    <property type="entry name" value="HTH_XRE"/>
    <property type="match status" value="1"/>
</dbReference>
<protein>
    <submittedName>
        <fullName evidence="3">Helix-turn-helix protein</fullName>
    </submittedName>
</protein>
<dbReference type="OrthoDB" id="72079at2"/>
<dbReference type="Gene3D" id="1.10.260.40">
    <property type="entry name" value="lambda repressor-like DNA-binding domains"/>
    <property type="match status" value="1"/>
</dbReference>
<keyword evidence="4" id="KW-1185">Reference proteome</keyword>
<dbReference type="AlphaFoldDB" id="A0A318S6E1"/>
<accession>A0A318S6E1</accession>
<gene>
    <name evidence="3" type="ORF">DES52_11330</name>
</gene>
<dbReference type="CDD" id="cd00093">
    <property type="entry name" value="HTH_XRE"/>
    <property type="match status" value="1"/>
</dbReference>
<dbReference type="GO" id="GO:0003700">
    <property type="term" value="F:DNA-binding transcription factor activity"/>
    <property type="evidence" value="ECO:0007669"/>
    <property type="project" value="TreeGrafter"/>
</dbReference>
<reference evidence="3 4" key="1">
    <citation type="submission" date="2018-06" db="EMBL/GenBank/DDBJ databases">
        <title>Genomic Encyclopedia of Type Strains, Phase IV (KMG-IV): sequencing the most valuable type-strain genomes for metagenomic binning, comparative biology and taxonomic classification.</title>
        <authorList>
            <person name="Goeker M."/>
        </authorList>
    </citation>
    <scope>NUCLEOTIDE SEQUENCE [LARGE SCALE GENOMIC DNA]</scope>
    <source>
        <strain evidence="3 4">DSM 18048</strain>
    </source>
</reference>